<dbReference type="InterPro" id="IPR043917">
    <property type="entry name" value="DUF5753"/>
</dbReference>
<keyword evidence="3" id="KW-1185">Reference proteome</keyword>
<dbReference type="Pfam" id="PF19054">
    <property type="entry name" value="DUF5753"/>
    <property type="match status" value="1"/>
</dbReference>
<name>A0ABV4CQ26_9PSEU</name>
<dbReference type="CDD" id="cd00093">
    <property type="entry name" value="HTH_XRE"/>
    <property type="match status" value="1"/>
</dbReference>
<accession>A0ABV4CQ26</accession>
<proteinExistence type="predicted"/>
<evidence type="ECO:0000313" key="3">
    <source>
        <dbReference type="Proteomes" id="UP001564626"/>
    </source>
</evidence>
<sequence length="280" mass="31128">MTRPARSPKVVRVQLGRELRALREVAGLSREELAERFGWHASKVSRIEQGHATVAADELTNLLALFGPPEDAVERIRRLGQEARKRGTYGKVPDWARGYIGMEADADRLRIYEAELVHGLLQTESYAKAVLSTSVVVAPADIDRSVQNRMQRAELLTRENALEAHFVLGEAALHREVGGRAVLLDQLHHLRKIAALPNVTFQVLTFAAGEHASLGTGFTLLDLFDIGATYVYLEDLTSSDFWDKRSHTDVYEMVFSRLCASALGERETLAVLDKAIARLS</sequence>
<feature type="domain" description="HTH cro/C1-type" evidence="1">
    <location>
        <begin position="19"/>
        <end position="73"/>
    </location>
</feature>
<dbReference type="RefSeq" id="WP_345368198.1">
    <property type="nucleotide sequence ID" value="NZ_BAABII010000026.1"/>
</dbReference>
<organism evidence="2 3">
    <name type="scientific">Saccharopolyspora cebuensis</name>
    <dbReference type="NCBI Taxonomy" id="418759"/>
    <lineage>
        <taxon>Bacteria</taxon>
        <taxon>Bacillati</taxon>
        <taxon>Actinomycetota</taxon>
        <taxon>Actinomycetes</taxon>
        <taxon>Pseudonocardiales</taxon>
        <taxon>Pseudonocardiaceae</taxon>
        <taxon>Saccharopolyspora</taxon>
    </lineage>
</organism>
<dbReference type="Gene3D" id="1.10.260.40">
    <property type="entry name" value="lambda repressor-like DNA-binding domains"/>
    <property type="match status" value="1"/>
</dbReference>
<dbReference type="Pfam" id="PF13560">
    <property type="entry name" value="HTH_31"/>
    <property type="match status" value="1"/>
</dbReference>
<dbReference type="InterPro" id="IPR001387">
    <property type="entry name" value="Cro/C1-type_HTH"/>
</dbReference>
<dbReference type="Proteomes" id="UP001564626">
    <property type="component" value="Unassembled WGS sequence"/>
</dbReference>
<dbReference type="SUPFAM" id="SSF47413">
    <property type="entry name" value="lambda repressor-like DNA-binding domains"/>
    <property type="match status" value="1"/>
</dbReference>
<gene>
    <name evidence="2" type="ORF">AB8O55_27660</name>
</gene>
<comment type="caution">
    <text evidence="2">The sequence shown here is derived from an EMBL/GenBank/DDBJ whole genome shotgun (WGS) entry which is preliminary data.</text>
</comment>
<dbReference type="EMBL" id="JBGEHV010000082">
    <property type="protein sequence ID" value="MEY8043204.1"/>
    <property type="molecule type" value="Genomic_DNA"/>
</dbReference>
<dbReference type="SMART" id="SM00530">
    <property type="entry name" value="HTH_XRE"/>
    <property type="match status" value="1"/>
</dbReference>
<evidence type="ECO:0000313" key="2">
    <source>
        <dbReference type="EMBL" id="MEY8043204.1"/>
    </source>
</evidence>
<reference evidence="2 3" key="1">
    <citation type="submission" date="2024-08" db="EMBL/GenBank/DDBJ databases">
        <title>Genome mining of Saccharopolyspora cebuensis PGLac3 from Nigerian medicinal plant.</title>
        <authorList>
            <person name="Ezeobiora C.E."/>
            <person name="Igbokwe N.H."/>
            <person name="Amin D.H."/>
            <person name="Mendie U.E."/>
        </authorList>
    </citation>
    <scope>NUCLEOTIDE SEQUENCE [LARGE SCALE GENOMIC DNA]</scope>
    <source>
        <strain evidence="2 3">PGLac3</strain>
    </source>
</reference>
<dbReference type="InterPro" id="IPR010982">
    <property type="entry name" value="Lambda_DNA-bd_dom_sf"/>
</dbReference>
<dbReference type="PROSITE" id="PS50943">
    <property type="entry name" value="HTH_CROC1"/>
    <property type="match status" value="1"/>
</dbReference>
<evidence type="ECO:0000259" key="1">
    <source>
        <dbReference type="PROSITE" id="PS50943"/>
    </source>
</evidence>
<protein>
    <submittedName>
        <fullName evidence="2">Helix-turn-helix domain-containing protein</fullName>
    </submittedName>
</protein>